<name>A0A917I341_9HYPH</name>
<organism evidence="1 2">
    <name type="scientific">Alsobacter metallidurans</name>
    <dbReference type="NCBI Taxonomy" id="340221"/>
    <lineage>
        <taxon>Bacteria</taxon>
        <taxon>Pseudomonadati</taxon>
        <taxon>Pseudomonadota</taxon>
        <taxon>Alphaproteobacteria</taxon>
        <taxon>Hyphomicrobiales</taxon>
        <taxon>Alsobacteraceae</taxon>
        <taxon>Alsobacter</taxon>
    </lineage>
</organism>
<gene>
    <name evidence="1" type="ORF">GCM10007036_02640</name>
</gene>
<keyword evidence="2" id="KW-1185">Reference proteome</keyword>
<accession>A0A917I341</accession>
<reference evidence="1" key="1">
    <citation type="journal article" date="2014" name="Int. J. Syst. Evol. Microbiol.">
        <title>Complete genome sequence of Corynebacterium casei LMG S-19264T (=DSM 44701T), isolated from a smear-ripened cheese.</title>
        <authorList>
            <consortium name="US DOE Joint Genome Institute (JGI-PGF)"/>
            <person name="Walter F."/>
            <person name="Albersmeier A."/>
            <person name="Kalinowski J."/>
            <person name="Ruckert C."/>
        </authorList>
    </citation>
    <scope>NUCLEOTIDE SEQUENCE</scope>
    <source>
        <strain evidence="1">CGMCC 1.12214</strain>
    </source>
</reference>
<comment type="caution">
    <text evidence="1">The sequence shown here is derived from an EMBL/GenBank/DDBJ whole genome shotgun (WGS) entry which is preliminary data.</text>
</comment>
<dbReference type="Proteomes" id="UP000603912">
    <property type="component" value="Unassembled WGS sequence"/>
</dbReference>
<dbReference type="SUPFAM" id="SSF55979">
    <property type="entry name" value="DNA clamp"/>
    <property type="match status" value="1"/>
</dbReference>
<proteinExistence type="predicted"/>
<dbReference type="InterPro" id="IPR046938">
    <property type="entry name" value="DNA_clamp_sf"/>
</dbReference>
<reference evidence="1" key="2">
    <citation type="submission" date="2020-09" db="EMBL/GenBank/DDBJ databases">
        <authorList>
            <person name="Sun Q."/>
            <person name="Zhou Y."/>
        </authorList>
    </citation>
    <scope>NUCLEOTIDE SEQUENCE</scope>
    <source>
        <strain evidence="1">CGMCC 1.12214</strain>
    </source>
</reference>
<sequence length="204" mass="21692">MDWDDNRALPRGKAAVRAGAGMNEPAIWVSGGDLRDALALVTVAVRRNTAIVRFDFLDDCLEITGPGATTRIDAEGDLREGAVLVNGGSLRRFIAVMPKDPKLRLQTRAGRLFIGNTGFEGQSHAVAPEPITLPIGSGVLGTLAAIAREGELVVRASIGAAEIAAAKQDYNRRIDEAFRQLGPLGVTRETLEAAVDASVRAPRR</sequence>
<evidence type="ECO:0000313" key="1">
    <source>
        <dbReference type="EMBL" id="GGH07677.1"/>
    </source>
</evidence>
<dbReference type="EMBL" id="BMES01000001">
    <property type="protein sequence ID" value="GGH07677.1"/>
    <property type="molecule type" value="Genomic_DNA"/>
</dbReference>
<dbReference type="AlphaFoldDB" id="A0A917I341"/>
<protein>
    <submittedName>
        <fullName evidence="1">Uncharacterized protein</fullName>
    </submittedName>
</protein>
<evidence type="ECO:0000313" key="2">
    <source>
        <dbReference type="Proteomes" id="UP000603912"/>
    </source>
</evidence>